<dbReference type="InterPro" id="IPR050678">
    <property type="entry name" value="DNA_Partitioning_ATPase"/>
</dbReference>
<evidence type="ECO:0000313" key="3">
    <source>
        <dbReference type="EMBL" id="EME36406.1"/>
    </source>
</evidence>
<comment type="caution">
    <text evidence="3">The sequence shown here is derived from an EMBL/GenBank/DDBJ whole genome shotgun (WGS) entry which is preliminary data.</text>
</comment>
<gene>
    <name evidence="3" type="ORF">C884_00393</name>
</gene>
<dbReference type="PANTHER" id="PTHR13696:SF52">
    <property type="entry name" value="PARA FAMILY PROTEIN CT_582"/>
    <property type="match status" value="1"/>
</dbReference>
<dbReference type="InterPro" id="IPR027417">
    <property type="entry name" value="P-loop_NTPase"/>
</dbReference>
<dbReference type="EMBL" id="ANHZ02000014">
    <property type="protein sequence ID" value="EME36406.1"/>
    <property type="molecule type" value="Genomic_DNA"/>
</dbReference>
<reference evidence="3 4" key="1">
    <citation type="journal article" date="2014" name="Genome Announc.">
        <title>Draft Genome Sequence of Kocuria palustris PEL.</title>
        <authorList>
            <person name="Sharma G."/>
            <person name="Khatri I."/>
            <person name="Subramanian S."/>
        </authorList>
    </citation>
    <scope>NUCLEOTIDE SEQUENCE [LARGE SCALE GENOMIC DNA]</scope>
    <source>
        <strain evidence="3 4">PEL</strain>
    </source>
</reference>
<dbReference type="PANTHER" id="PTHR13696">
    <property type="entry name" value="P-LOOP CONTAINING NUCLEOSIDE TRIPHOSPHATE HYDROLASE"/>
    <property type="match status" value="1"/>
</dbReference>
<organism evidence="3 4">
    <name type="scientific">Kocuria palustris PEL</name>
    <dbReference type="NCBI Taxonomy" id="1236550"/>
    <lineage>
        <taxon>Bacteria</taxon>
        <taxon>Bacillati</taxon>
        <taxon>Actinomycetota</taxon>
        <taxon>Actinomycetes</taxon>
        <taxon>Micrococcales</taxon>
        <taxon>Micrococcaceae</taxon>
        <taxon>Kocuria</taxon>
    </lineage>
</organism>
<name>M2XBI6_9MICC</name>
<dbReference type="CDD" id="cd02042">
    <property type="entry name" value="ParAB_family"/>
    <property type="match status" value="1"/>
</dbReference>
<dbReference type="Gene3D" id="3.40.50.300">
    <property type="entry name" value="P-loop containing nucleotide triphosphate hydrolases"/>
    <property type="match status" value="1"/>
</dbReference>
<dbReference type="AlphaFoldDB" id="M2XBI6"/>
<evidence type="ECO:0000313" key="4">
    <source>
        <dbReference type="Proteomes" id="UP000009877"/>
    </source>
</evidence>
<dbReference type="InterPro" id="IPR025669">
    <property type="entry name" value="AAA_dom"/>
</dbReference>
<sequence length="269" mass="28258">MQIVSISSLKGGVGKSSVALGLASAAMDDGHRALVVDLDPHADATTGLGAVASSSADAGSVLNGRVARSGARAAAVPSAWIEREHAAARDTGRTSSARLDVLPGSSNSSRLDRSTFRGKDLDRLSRALEGLDTDYDLVLVDCPPNLNALTRLAWAASDKVLTVAEPSLFSVAGAQRTMTAIGQFETSSKRAVPSASVLVNKVAEDDPEHQHRVAELQELFGALLVSQVIPDRPVWHRAQGAAWPIHRWPGADAADMAARFTSILRGLLD</sequence>
<evidence type="ECO:0000259" key="2">
    <source>
        <dbReference type="Pfam" id="PF13614"/>
    </source>
</evidence>
<proteinExistence type="predicted"/>
<keyword evidence="4" id="KW-1185">Reference proteome</keyword>
<evidence type="ECO:0000256" key="1">
    <source>
        <dbReference type="SAM" id="MobiDB-lite"/>
    </source>
</evidence>
<dbReference type="SUPFAM" id="SSF52540">
    <property type="entry name" value="P-loop containing nucleoside triphosphate hydrolases"/>
    <property type="match status" value="1"/>
</dbReference>
<feature type="region of interest" description="Disordered" evidence="1">
    <location>
        <begin position="87"/>
        <end position="113"/>
    </location>
</feature>
<feature type="domain" description="AAA" evidence="2">
    <location>
        <begin position="1"/>
        <end position="190"/>
    </location>
</feature>
<dbReference type="RefSeq" id="WP_006214812.1">
    <property type="nucleotide sequence ID" value="NZ_ANHZ02000014.1"/>
</dbReference>
<dbReference type="STRING" id="71999.KPaMU14_07345"/>
<protein>
    <submittedName>
        <fullName evidence="3">Chromosome partitioning protein</fullName>
    </submittedName>
</protein>
<dbReference type="Pfam" id="PF13614">
    <property type="entry name" value="AAA_31"/>
    <property type="match status" value="1"/>
</dbReference>
<dbReference type="Proteomes" id="UP000009877">
    <property type="component" value="Unassembled WGS sequence"/>
</dbReference>
<accession>M2XBI6</accession>